<evidence type="ECO:0000313" key="1">
    <source>
        <dbReference type="EMBL" id="ENU91513.1"/>
    </source>
</evidence>
<dbReference type="EMBL" id="APPC01000018">
    <property type="protein sequence ID" value="ENU91513.1"/>
    <property type="molecule type" value="Genomic_DNA"/>
</dbReference>
<sequence length="49" mass="5989">MNKNDDYLELVCSFIDAIFYKKKMSKELSFTIRNSFMDRNDQFWISVQQ</sequence>
<name>N8W3V5_9GAMM</name>
<reference evidence="1 2" key="1">
    <citation type="submission" date="2013-02" db="EMBL/GenBank/DDBJ databases">
        <title>The Genome Sequence of Acinetobacter sp. NIPH 758.</title>
        <authorList>
            <consortium name="The Broad Institute Genome Sequencing Platform"/>
            <consortium name="The Broad Institute Genome Sequencing Center for Infectious Disease"/>
            <person name="Cerqueira G."/>
            <person name="Feldgarden M."/>
            <person name="Courvalin P."/>
            <person name="Perichon B."/>
            <person name="Grillot-Courvalin C."/>
            <person name="Clermont D."/>
            <person name="Rocha E."/>
            <person name="Yoon E.-J."/>
            <person name="Nemec A."/>
            <person name="Walker B."/>
            <person name="Young S.K."/>
            <person name="Zeng Q."/>
            <person name="Gargeya S."/>
            <person name="Fitzgerald M."/>
            <person name="Haas B."/>
            <person name="Abouelleil A."/>
            <person name="Alvarado L."/>
            <person name="Arachchi H.M."/>
            <person name="Berlin A.M."/>
            <person name="Chapman S.B."/>
            <person name="Dewar J."/>
            <person name="Goldberg J."/>
            <person name="Griggs A."/>
            <person name="Gujja S."/>
            <person name="Hansen M."/>
            <person name="Howarth C."/>
            <person name="Imamovic A."/>
            <person name="Larimer J."/>
            <person name="McCowan C."/>
            <person name="Murphy C."/>
            <person name="Neiman D."/>
            <person name="Pearson M."/>
            <person name="Priest M."/>
            <person name="Roberts A."/>
            <person name="Saif S."/>
            <person name="Shea T."/>
            <person name="Sisk P."/>
            <person name="Sykes S."/>
            <person name="Wortman J."/>
            <person name="Nusbaum C."/>
            <person name="Birren B."/>
        </authorList>
    </citation>
    <scope>NUCLEOTIDE SEQUENCE [LARGE SCALE GENOMIC DNA]</scope>
    <source>
        <strain evidence="1 2">NIPH 758</strain>
    </source>
</reference>
<gene>
    <name evidence="1" type="ORF">F971_02605</name>
</gene>
<evidence type="ECO:0000313" key="2">
    <source>
        <dbReference type="Proteomes" id="UP000013049"/>
    </source>
</evidence>
<protein>
    <submittedName>
        <fullName evidence="1">Uncharacterized protein</fullName>
    </submittedName>
</protein>
<dbReference type="Proteomes" id="UP000013049">
    <property type="component" value="Unassembled WGS sequence"/>
</dbReference>
<organism evidence="1 2">
    <name type="scientific">Acinetobacter vivianii</name>
    <dbReference type="NCBI Taxonomy" id="1776742"/>
    <lineage>
        <taxon>Bacteria</taxon>
        <taxon>Pseudomonadati</taxon>
        <taxon>Pseudomonadota</taxon>
        <taxon>Gammaproteobacteria</taxon>
        <taxon>Moraxellales</taxon>
        <taxon>Moraxellaceae</taxon>
        <taxon>Acinetobacter</taxon>
    </lineage>
</organism>
<dbReference type="HOGENOM" id="CLU_3131240_0_0_6"/>
<accession>N8W3V5</accession>
<proteinExistence type="predicted"/>
<dbReference type="AlphaFoldDB" id="N8W3V5"/>
<comment type="caution">
    <text evidence="1">The sequence shown here is derived from an EMBL/GenBank/DDBJ whole genome shotgun (WGS) entry which is preliminary data.</text>
</comment>